<evidence type="ECO:0000256" key="2">
    <source>
        <dbReference type="PROSITE-ProRule" id="PRU00335"/>
    </source>
</evidence>
<evidence type="ECO:0000313" key="4">
    <source>
        <dbReference type="EMBL" id="KAB1631253.1"/>
    </source>
</evidence>
<protein>
    <submittedName>
        <fullName evidence="4">TetR/AcrR family transcriptional regulator</fullName>
    </submittedName>
</protein>
<comment type="caution">
    <text evidence="4">The sequence shown here is derived from an EMBL/GenBank/DDBJ whole genome shotgun (WGS) entry which is preliminary data.</text>
</comment>
<dbReference type="GO" id="GO:0003677">
    <property type="term" value="F:DNA binding"/>
    <property type="evidence" value="ECO:0007669"/>
    <property type="project" value="UniProtKB-UniRule"/>
</dbReference>
<feature type="DNA-binding region" description="H-T-H motif" evidence="2">
    <location>
        <begin position="37"/>
        <end position="56"/>
    </location>
</feature>
<evidence type="ECO:0000256" key="1">
    <source>
        <dbReference type="ARBA" id="ARBA00023125"/>
    </source>
</evidence>
<gene>
    <name evidence="4" type="ORF">F8O02_08605</name>
</gene>
<evidence type="ECO:0000313" key="5">
    <source>
        <dbReference type="Proteomes" id="UP000481339"/>
    </source>
</evidence>
<dbReference type="AlphaFoldDB" id="A0A7C8BMG3"/>
<proteinExistence type="predicted"/>
<dbReference type="PANTHER" id="PTHR43479">
    <property type="entry name" value="ACREF/ENVCD OPERON REPRESSOR-RELATED"/>
    <property type="match status" value="1"/>
</dbReference>
<name>A0A7C8BMG3_9MICO</name>
<dbReference type="EMBL" id="WBKA01000008">
    <property type="protein sequence ID" value="KAB1631253.1"/>
    <property type="molecule type" value="Genomic_DNA"/>
</dbReference>
<dbReference type="PANTHER" id="PTHR43479:SF7">
    <property type="entry name" value="TETR-FAMILY TRANSCRIPTIONAL REGULATOR"/>
    <property type="match status" value="1"/>
</dbReference>
<reference evidence="4 5" key="1">
    <citation type="submission" date="2019-09" db="EMBL/GenBank/DDBJ databases">
        <title>Phylogeny of genus Pseudoclavibacter and closely related genus.</title>
        <authorList>
            <person name="Li Y."/>
        </authorList>
    </citation>
    <scope>NUCLEOTIDE SEQUENCE [LARGE SCALE GENOMIC DNA]</scope>
    <source>
        <strain evidence="4 5">JCM 16921</strain>
    </source>
</reference>
<dbReference type="OrthoDB" id="3193022at2"/>
<dbReference type="InterPro" id="IPR050624">
    <property type="entry name" value="HTH-type_Tx_Regulator"/>
</dbReference>
<dbReference type="SUPFAM" id="SSF46689">
    <property type="entry name" value="Homeodomain-like"/>
    <property type="match status" value="1"/>
</dbReference>
<dbReference type="Gene3D" id="1.10.357.10">
    <property type="entry name" value="Tetracycline Repressor, domain 2"/>
    <property type="match status" value="1"/>
</dbReference>
<evidence type="ECO:0000259" key="3">
    <source>
        <dbReference type="PROSITE" id="PS50977"/>
    </source>
</evidence>
<accession>A0A7C8BMG3</accession>
<organism evidence="4 5">
    <name type="scientific">Pseudoclavibacter caeni</name>
    <dbReference type="NCBI Taxonomy" id="908846"/>
    <lineage>
        <taxon>Bacteria</taxon>
        <taxon>Bacillati</taxon>
        <taxon>Actinomycetota</taxon>
        <taxon>Actinomycetes</taxon>
        <taxon>Micrococcales</taxon>
        <taxon>Microbacteriaceae</taxon>
        <taxon>Pseudoclavibacter</taxon>
    </lineage>
</organism>
<dbReference type="InterPro" id="IPR009057">
    <property type="entry name" value="Homeodomain-like_sf"/>
</dbReference>
<dbReference type="RefSeq" id="WP_158036838.1">
    <property type="nucleotide sequence ID" value="NZ_BAAAZV010000001.1"/>
</dbReference>
<dbReference type="PROSITE" id="PS50977">
    <property type="entry name" value="HTH_TETR_2"/>
    <property type="match status" value="1"/>
</dbReference>
<feature type="domain" description="HTH tetR-type" evidence="3">
    <location>
        <begin position="14"/>
        <end position="74"/>
    </location>
</feature>
<keyword evidence="1 2" id="KW-0238">DNA-binding</keyword>
<dbReference type="Proteomes" id="UP000481339">
    <property type="component" value="Unassembled WGS sequence"/>
</dbReference>
<keyword evidence="5" id="KW-1185">Reference proteome</keyword>
<sequence length="226" mass="25583">MSRQSERVLDPRAQRTRQALRGAVISLIGSGDIQSISISDVVREAGVNRSSFYVHYSDLDELLADAFEELSTEVNQTNMISPGVPHDAETGLPKTLLQYLDHIARYKQAYAWALGPKGSAAVTSRLRNQFREIIQQSLLQYADRRNAVPIGFDADAAYLAGAVIGTISIWLTEAPQVPAKRVSVWLWRQLQQDFLRILERYALTNRPAPRLPRRGRRPQQRPHRQL</sequence>
<dbReference type="InterPro" id="IPR001647">
    <property type="entry name" value="HTH_TetR"/>
</dbReference>